<feature type="repeat" description="WD" evidence="4">
    <location>
        <begin position="317"/>
        <end position="341"/>
    </location>
</feature>
<feature type="region of interest" description="Disordered" evidence="5">
    <location>
        <begin position="1365"/>
        <end position="1399"/>
    </location>
</feature>
<dbReference type="SMART" id="SM00320">
    <property type="entry name" value="WD40"/>
    <property type="match status" value="4"/>
</dbReference>
<feature type="compositionally biased region" description="Polar residues" evidence="5">
    <location>
        <begin position="728"/>
        <end position="743"/>
    </location>
</feature>
<feature type="compositionally biased region" description="Basic and acidic residues" evidence="5">
    <location>
        <begin position="874"/>
        <end position="885"/>
    </location>
</feature>
<dbReference type="InterPro" id="IPR019775">
    <property type="entry name" value="WD40_repeat_CS"/>
</dbReference>
<feature type="compositionally biased region" description="Low complexity" evidence="5">
    <location>
        <begin position="1369"/>
        <end position="1383"/>
    </location>
</feature>
<feature type="compositionally biased region" description="Low complexity" evidence="5">
    <location>
        <begin position="63"/>
        <end position="72"/>
    </location>
</feature>
<dbReference type="SUPFAM" id="SSF50978">
    <property type="entry name" value="WD40 repeat-like"/>
    <property type="match status" value="1"/>
</dbReference>
<dbReference type="InterPro" id="IPR039456">
    <property type="entry name" value="WDR59_mRING-H2-C3H3C2"/>
</dbReference>
<dbReference type="Pfam" id="PF17120">
    <property type="entry name" value="zf-RING_16"/>
    <property type="match status" value="1"/>
</dbReference>
<dbReference type="FunCoup" id="A0A163KA20">
    <property type="interactions" value="273"/>
</dbReference>
<dbReference type="EMBL" id="LT555008">
    <property type="protein sequence ID" value="SAM09266.1"/>
    <property type="molecule type" value="Genomic_DNA"/>
</dbReference>
<evidence type="ECO:0000256" key="3">
    <source>
        <dbReference type="ARBA" id="ARBA00038452"/>
    </source>
</evidence>
<reference evidence="7" key="1">
    <citation type="submission" date="2016-04" db="EMBL/GenBank/DDBJ databases">
        <authorList>
            <person name="Evans L.H."/>
            <person name="Alamgir A."/>
            <person name="Owens N."/>
            <person name="Weber N.D."/>
            <person name="Virtaneva K."/>
            <person name="Barbian K."/>
            <person name="Babar A."/>
            <person name="Rosenke K."/>
        </authorList>
    </citation>
    <scope>NUCLEOTIDE SEQUENCE [LARGE SCALE GENOMIC DNA]</scope>
    <source>
        <strain evidence="7">CBS 101.48</strain>
    </source>
</reference>
<keyword evidence="1 4" id="KW-0853">WD repeat</keyword>
<feature type="compositionally biased region" description="Polar residues" evidence="5">
    <location>
        <begin position="108"/>
        <end position="133"/>
    </location>
</feature>
<evidence type="ECO:0000259" key="6">
    <source>
        <dbReference type="PROSITE" id="PS50908"/>
    </source>
</evidence>
<feature type="region of interest" description="Disordered" evidence="5">
    <location>
        <begin position="1"/>
        <end position="133"/>
    </location>
</feature>
<keyword evidence="2" id="KW-0677">Repeat</keyword>
<evidence type="ECO:0000256" key="2">
    <source>
        <dbReference type="ARBA" id="ARBA00022737"/>
    </source>
</evidence>
<dbReference type="CDD" id="cd16692">
    <property type="entry name" value="mRING-H2-C3H3C2_WDR59"/>
    <property type="match status" value="1"/>
</dbReference>
<gene>
    <name evidence="7" type="primary">ABSGL_14942.1 scaffold 15162</name>
</gene>
<comment type="similarity">
    <text evidence="3">Belongs to the WD repeat WDR59 family.</text>
</comment>
<dbReference type="InterPro" id="IPR015943">
    <property type="entry name" value="WD40/YVTN_repeat-like_dom_sf"/>
</dbReference>
<name>A0A163KA20_ABSGL</name>
<feature type="compositionally biased region" description="Polar residues" evidence="5">
    <location>
        <begin position="78"/>
        <end position="101"/>
    </location>
</feature>
<dbReference type="InParanoid" id="A0A163KA20"/>
<dbReference type="GO" id="GO:1904263">
    <property type="term" value="P:positive regulation of TORC1 signaling"/>
    <property type="evidence" value="ECO:0007669"/>
    <property type="project" value="TreeGrafter"/>
</dbReference>
<evidence type="ECO:0000256" key="1">
    <source>
        <dbReference type="ARBA" id="ARBA00022574"/>
    </source>
</evidence>
<feature type="region of interest" description="Disordered" evidence="5">
    <location>
        <begin position="1219"/>
        <end position="1241"/>
    </location>
</feature>
<dbReference type="PROSITE" id="PS50908">
    <property type="entry name" value="RWD"/>
    <property type="match status" value="1"/>
</dbReference>
<feature type="region of interest" description="Disordered" evidence="5">
    <location>
        <begin position="1302"/>
        <end position="1339"/>
    </location>
</feature>
<proteinExistence type="inferred from homology"/>
<keyword evidence="8" id="KW-1185">Reference proteome</keyword>
<dbReference type="Gene3D" id="2.130.10.10">
    <property type="entry name" value="YVTN repeat-like/Quinoprotein amine dehydrogenase"/>
    <property type="match status" value="2"/>
</dbReference>
<dbReference type="GO" id="GO:0005774">
    <property type="term" value="C:vacuolar membrane"/>
    <property type="evidence" value="ECO:0007669"/>
    <property type="project" value="TreeGrafter"/>
</dbReference>
<evidence type="ECO:0000313" key="8">
    <source>
        <dbReference type="Proteomes" id="UP000078561"/>
    </source>
</evidence>
<dbReference type="GO" id="GO:0035591">
    <property type="term" value="F:signaling adaptor activity"/>
    <property type="evidence" value="ECO:0007669"/>
    <property type="project" value="TreeGrafter"/>
</dbReference>
<feature type="repeat" description="WD" evidence="4">
    <location>
        <begin position="230"/>
        <end position="265"/>
    </location>
</feature>
<dbReference type="InterPro" id="IPR049567">
    <property type="entry name" value="WDR59-like"/>
</dbReference>
<organism evidence="7">
    <name type="scientific">Absidia glauca</name>
    <name type="common">Pin mould</name>
    <dbReference type="NCBI Taxonomy" id="4829"/>
    <lineage>
        <taxon>Eukaryota</taxon>
        <taxon>Fungi</taxon>
        <taxon>Fungi incertae sedis</taxon>
        <taxon>Mucoromycota</taxon>
        <taxon>Mucoromycotina</taxon>
        <taxon>Mucoromycetes</taxon>
        <taxon>Mucorales</taxon>
        <taxon>Cunninghamellaceae</taxon>
        <taxon>Absidia</taxon>
    </lineage>
</organism>
<dbReference type="STRING" id="4829.A0A163KA20"/>
<protein>
    <recommendedName>
        <fullName evidence="6">RWD domain-containing protein</fullName>
    </recommendedName>
</protein>
<feature type="compositionally biased region" description="Polar residues" evidence="5">
    <location>
        <begin position="886"/>
        <end position="897"/>
    </location>
</feature>
<evidence type="ECO:0000256" key="4">
    <source>
        <dbReference type="PROSITE-ProRule" id="PRU00221"/>
    </source>
</evidence>
<dbReference type="Proteomes" id="UP000078561">
    <property type="component" value="Unassembled WGS sequence"/>
</dbReference>
<dbReference type="InterPro" id="IPR049566">
    <property type="entry name" value="WDR59_RTC1-like_RING_Znf"/>
</dbReference>
<dbReference type="InterPro" id="IPR036322">
    <property type="entry name" value="WD40_repeat_dom_sf"/>
</dbReference>
<dbReference type="Pfam" id="PF00400">
    <property type="entry name" value="WD40"/>
    <property type="match status" value="3"/>
</dbReference>
<dbReference type="GO" id="GO:0035859">
    <property type="term" value="C:Seh1-associated complex"/>
    <property type="evidence" value="ECO:0007669"/>
    <property type="project" value="TreeGrafter"/>
</dbReference>
<feature type="domain" description="RWD" evidence="6">
    <location>
        <begin position="600"/>
        <end position="709"/>
    </location>
</feature>
<dbReference type="GO" id="GO:0034198">
    <property type="term" value="P:cellular response to amino acid starvation"/>
    <property type="evidence" value="ECO:0007669"/>
    <property type="project" value="TreeGrafter"/>
</dbReference>
<feature type="compositionally biased region" description="Polar residues" evidence="5">
    <location>
        <begin position="1326"/>
        <end position="1339"/>
    </location>
</feature>
<dbReference type="PROSITE" id="PS00678">
    <property type="entry name" value="WD_REPEATS_1"/>
    <property type="match status" value="2"/>
</dbReference>
<accession>A0A163KA20</accession>
<feature type="region of interest" description="Disordered" evidence="5">
    <location>
        <begin position="728"/>
        <end position="747"/>
    </location>
</feature>
<dbReference type="InterPro" id="IPR006575">
    <property type="entry name" value="RWD_dom"/>
</dbReference>
<dbReference type="PANTHER" id="PTHR46170">
    <property type="entry name" value="GATOR COMPLEX PROTEIN WDR59"/>
    <property type="match status" value="1"/>
</dbReference>
<sequence>MASENEPALSGSANPSYEDAGTNINSTALSRSPSTSRNQSHSESDNEQQTINTASGDNRRPSSYDSDYSNNSKETSEVETSSPTLSITTRASSVVQHTTTNDIRHSPYESNTTLNNKNIAMPPSSSDQQQRQEDTFYQSLQIRLHHSVGSMSISPTCRDIVLAGRQGLVIIDLENPWLIPRILPHMSKWEVADVQWSPYVSRESWVASTSNQKLLIWNLNSSSHVIEHALPAHTRAISDINWSPHHPDIVATCSVDTYVRVWDLRCAGQSHQSNGDENYYRPANSFTPWNGKIKPTEDGKRATTDTDSFLLAAATQVKFNFKNEYLIASAHDKDVKIWDMRIYGIDWSRQNDYTIVTCSLDKLVKYWNVHSPDEAEETIITNSPVWRARNTPFGNGVLTMPQRSESTLYLYNYDTPDEPVHLFEGHTDTVKEFVWRWKGGQANDTGDDREFQLVTWSKDQNLRLWPVPEDITKAVGHKSSSKKTCYPVPSNAIGADGSYHSHSFQETPVEDEATDDRSRSIAAAVAPIRLLPANTLSFHGSVVPGNVNYSTSYSFPPNNYREQKYTINPLLWMQNVKTIVPNNELKKDTSVGNMYQSLAEELSTVLNRYASVGVKTEKINAAARTCTISLHGPWLESGTAFLRITIRFSSQYPDNSPPEFDIQKNSMISIYYRTHMAQDLNALAANYTSQKRWCLEPCIRYLLGETMQEDEPRFASSGKAPGLLTSSLSAGTAQQAPSHTNGNTDASAAVSATSVPYATDSDNVTQEIESAPFDSTNNEGSISTPNYVNNWNGTTAEGDSDDEIFVGPSFMGGYGMNNGKRGSLQSERGIVLDLSSKHSADEKVPFPRLCGAVFSGSGQLTCFFSTLRLRDPHRSDNKSDIKTTKQDSSPSSNTSNGKYFEHTYQDFYKHPKSYEQFEEYKEIAAMSRQGRNATVMVGSGGAFGEYTYDDDPDDIDDGLTNMASVYFKPDGSVLDNSMTSEDNLLYHGAKSDRITHNVMIADFSEMLPFSPWLAKEFMQVAKEEKKKKVPPIVNPNSFLYHRLLPDNPVKACLHNSQASKAHDRDDLAQIWNISMEILRECVPLDIPDQQDLVADLLRNRRPDLQPLPTDPIWLHDSKVAEINSLLGHQAFTRLLADIHDAKDKTSNEETTLQTLEYLPKRRVRWGSHPLGQRLVDNMLQHFMRAGDIQMSALLTCIFHDTYIPMHNLPRQDLKMPRSWGSMARGQPRSGGTSGDELGSKSSTVDYFSMKKTKQVMHRTNSGPNLNVGPQTNRNSSHVQLSQSYGTKGVNFLSYFWDNDRRTPPPLVEKSPLTDTPTDMMEDPATTGLTSPNTRNNKISNRMTTRNQPWMSMYSGMKIPSNTAPGVRPTISSSVSSHGTSCMSTPPPLPTSPSVVGGSRVSTPLLPPGSLPLSTPNVLPLGPVTVANKEGEVLATDELSIEYTNVEWFDMDKLFVYNQTPLLPINKSGQHDVARWHYADLLFRNDLLAQRAEVLKFVSNRPSSYHPTTTTMTSRERTMELQVRCYICESEVAGADRMCYQCRKIRTQIKCSICHQLVKGLVNFCIKCRHGGHSRHLKEWFQVEEICPTGCGCHCLVETKDFGTTVL</sequence>
<dbReference type="PANTHER" id="PTHR46170:SF1">
    <property type="entry name" value="GATOR COMPLEX PROTEIN WDR59"/>
    <property type="match status" value="1"/>
</dbReference>
<dbReference type="OrthoDB" id="311712at2759"/>
<dbReference type="InterPro" id="IPR001680">
    <property type="entry name" value="WD40_rpt"/>
</dbReference>
<evidence type="ECO:0000256" key="5">
    <source>
        <dbReference type="SAM" id="MobiDB-lite"/>
    </source>
</evidence>
<dbReference type="PROSITE" id="PS50082">
    <property type="entry name" value="WD_REPEATS_2"/>
    <property type="match status" value="2"/>
</dbReference>
<evidence type="ECO:0000313" key="7">
    <source>
        <dbReference type="EMBL" id="SAM09266.1"/>
    </source>
</evidence>
<dbReference type="OMA" id="HRRETCL"/>
<dbReference type="PROSITE" id="PS50294">
    <property type="entry name" value="WD_REPEATS_REGION"/>
    <property type="match status" value="1"/>
</dbReference>
<feature type="compositionally biased region" description="Polar residues" evidence="5">
    <location>
        <begin position="22"/>
        <end position="56"/>
    </location>
</feature>
<feature type="region of interest" description="Disordered" evidence="5">
    <location>
        <begin position="874"/>
        <end position="898"/>
    </location>
</feature>